<dbReference type="InterPro" id="IPR024654">
    <property type="entry name" value="Calcineurin-like_PHP_lpxH"/>
</dbReference>
<protein>
    <recommendedName>
        <fullName evidence="2">Phosphoesterase</fullName>
        <ecNumber evidence="2">3.1.4.-</ecNumber>
    </recommendedName>
</protein>
<evidence type="ECO:0000256" key="1">
    <source>
        <dbReference type="ARBA" id="ARBA00008950"/>
    </source>
</evidence>
<dbReference type="EMBL" id="DPVV01000062">
    <property type="protein sequence ID" value="HCL01119.1"/>
    <property type="molecule type" value="Genomic_DNA"/>
</dbReference>
<dbReference type="Pfam" id="PF12850">
    <property type="entry name" value="Metallophos_2"/>
    <property type="match status" value="1"/>
</dbReference>
<sequence>MKILIVSDSHGRYTNLERAIKKVSPIDMLIHLGDLEGDASYINEIADCQVEMVSGNNDYFTDIPREKFLEIGKYYVMLTHGHRYGVNYGTEQLKEAAVLNGADIVMFGHTHQPLIDLAEDNLSVINPGSITQPRQTGRIPTFIIMEIDAKGEAHYTLNFIEDSL</sequence>
<dbReference type="AlphaFoldDB" id="A0A3D2X1U7"/>
<accession>A0A3D2X1U7</accession>
<dbReference type="GO" id="GO:0016787">
    <property type="term" value="F:hydrolase activity"/>
    <property type="evidence" value="ECO:0007669"/>
    <property type="project" value="UniProtKB-UniRule"/>
</dbReference>
<dbReference type="NCBIfam" id="TIGR00040">
    <property type="entry name" value="yfcE"/>
    <property type="match status" value="1"/>
</dbReference>
<organism evidence="4 5">
    <name type="scientific">Lachnoclostridium phytofermentans</name>
    <dbReference type="NCBI Taxonomy" id="66219"/>
    <lineage>
        <taxon>Bacteria</taxon>
        <taxon>Bacillati</taxon>
        <taxon>Bacillota</taxon>
        <taxon>Clostridia</taxon>
        <taxon>Lachnospirales</taxon>
        <taxon>Lachnospiraceae</taxon>
    </lineage>
</organism>
<dbReference type="InterPro" id="IPR000979">
    <property type="entry name" value="Phosphodiesterase_MJ0936/Vps29"/>
</dbReference>
<reference evidence="4 5" key="1">
    <citation type="journal article" date="2018" name="Nat. Biotechnol.">
        <title>A standardized bacterial taxonomy based on genome phylogeny substantially revises the tree of life.</title>
        <authorList>
            <person name="Parks D.H."/>
            <person name="Chuvochina M."/>
            <person name="Waite D.W."/>
            <person name="Rinke C."/>
            <person name="Skarshewski A."/>
            <person name="Chaumeil P.A."/>
            <person name="Hugenholtz P."/>
        </authorList>
    </citation>
    <scope>NUCLEOTIDE SEQUENCE [LARGE SCALE GENOMIC DNA]</scope>
    <source>
        <strain evidence="4">UBA11728</strain>
    </source>
</reference>
<evidence type="ECO:0000259" key="3">
    <source>
        <dbReference type="Pfam" id="PF12850"/>
    </source>
</evidence>
<dbReference type="InterPro" id="IPR029052">
    <property type="entry name" value="Metallo-depent_PP-like"/>
</dbReference>
<comment type="similarity">
    <text evidence="1 2">Belongs to the metallophosphoesterase superfamily. YfcE family.</text>
</comment>
<dbReference type="GO" id="GO:0046872">
    <property type="term" value="F:metal ion binding"/>
    <property type="evidence" value="ECO:0007669"/>
    <property type="project" value="UniProtKB-KW"/>
</dbReference>
<keyword evidence="2" id="KW-0479">Metal-binding</keyword>
<gene>
    <name evidence="4" type="ORF">DHW61_01635</name>
</gene>
<dbReference type="PANTHER" id="PTHR11124">
    <property type="entry name" value="VACUOLAR SORTING PROTEIN VPS29"/>
    <property type="match status" value="1"/>
</dbReference>
<evidence type="ECO:0000313" key="4">
    <source>
        <dbReference type="EMBL" id="HCL01119.1"/>
    </source>
</evidence>
<feature type="domain" description="Calcineurin-like phosphoesterase" evidence="3">
    <location>
        <begin position="1"/>
        <end position="149"/>
    </location>
</feature>
<dbReference type="Proteomes" id="UP000262969">
    <property type="component" value="Unassembled WGS sequence"/>
</dbReference>
<dbReference type="SUPFAM" id="SSF56300">
    <property type="entry name" value="Metallo-dependent phosphatases"/>
    <property type="match status" value="1"/>
</dbReference>
<dbReference type="Gene3D" id="3.60.21.10">
    <property type="match status" value="1"/>
</dbReference>
<comment type="cofactor">
    <cofactor evidence="2">
        <name>a divalent metal cation</name>
        <dbReference type="ChEBI" id="CHEBI:60240"/>
    </cofactor>
</comment>
<evidence type="ECO:0000313" key="5">
    <source>
        <dbReference type="Proteomes" id="UP000262969"/>
    </source>
</evidence>
<evidence type="ECO:0000256" key="2">
    <source>
        <dbReference type="RuleBase" id="RU362039"/>
    </source>
</evidence>
<dbReference type="EC" id="3.1.4.-" evidence="2"/>
<proteinExistence type="inferred from homology"/>
<comment type="caution">
    <text evidence="4">The sequence shown here is derived from an EMBL/GenBank/DDBJ whole genome shotgun (WGS) entry which is preliminary data.</text>
</comment>
<name>A0A3D2X1U7_9FIRM</name>